<proteinExistence type="predicted"/>
<accession>A0A7U2HYP5</accession>
<protein>
    <submittedName>
        <fullName evidence="1">Uncharacterized protein</fullName>
    </submittedName>
</protein>
<organism evidence="1 2">
    <name type="scientific">Phaeosphaeria nodorum (strain SN15 / ATCC MYA-4574 / FGSC 10173)</name>
    <name type="common">Glume blotch fungus</name>
    <name type="synonym">Parastagonospora nodorum</name>
    <dbReference type="NCBI Taxonomy" id="321614"/>
    <lineage>
        <taxon>Eukaryota</taxon>
        <taxon>Fungi</taxon>
        <taxon>Dikarya</taxon>
        <taxon>Ascomycota</taxon>
        <taxon>Pezizomycotina</taxon>
        <taxon>Dothideomycetes</taxon>
        <taxon>Pleosporomycetidae</taxon>
        <taxon>Pleosporales</taxon>
        <taxon>Pleosporineae</taxon>
        <taxon>Phaeosphaeriaceae</taxon>
        <taxon>Parastagonospora</taxon>
    </lineage>
</organism>
<dbReference type="VEuPathDB" id="FungiDB:JI435_404100"/>
<sequence length="60" mass="6869">MSNSNSAFFHGSSWAEKCLYQNAPCLVTRPLFNHFTFNVYEAGVEARTCLCRENVFSRLC</sequence>
<dbReference type="EMBL" id="CP069025">
    <property type="protein sequence ID" value="QRC93571.1"/>
    <property type="molecule type" value="Genomic_DNA"/>
</dbReference>
<dbReference type="AlphaFoldDB" id="A0A7U2HYP5"/>
<keyword evidence="2" id="KW-1185">Reference proteome</keyword>
<dbReference type="Proteomes" id="UP000663193">
    <property type="component" value="Chromosome 3"/>
</dbReference>
<reference evidence="2" key="1">
    <citation type="journal article" date="2021" name="BMC Genomics">
        <title>Chromosome-level genome assembly and manually-curated proteome of model necrotroph Parastagonospora nodorum Sn15 reveals a genome-wide trove of candidate effector homologs, and redundancy of virulence-related functions within an accessory chromosome.</title>
        <authorList>
            <person name="Bertazzoni S."/>
            <person name="Jones D.A.B."/>
            <person name="Phan H.T."/>
            <person name="Tan K.-C."/>
            <person name="Hane J.K."/>
        </authorList>
    </citation>
    <scope>NUCLEOTIDE SEQUENCE [LARGE SCALE GENOMIC DNA]</scope>
    <source>
        <strain evidence="2">SN15 / ATCC MYA-4574 / FGSC 10173)</strain>
    </source>
</reference>
<evidence type="ECO:0000313" key="2">
    <source>
        <dbReference type="Proteomes" id="UP000663193"/>
    </source>
</evidence>
<dbReference type="OrthoDB" id="10460999at2759"/>
<name>A0A7U2HYP5_PHANO</name>
<evidence type="ECO:0000313" key="1">
    <source>
        <dbReference type="EMBL" id="QRC93571.1"/>
    </source>
</evidence>
<gene>
    <name evidence="1" type="ORF">JI435_404100</name>
</gene>